<proteinExistence type="predicted"/>
<dbReference type="InterPro" id="IPR036890">
    <property type="entry name" value="HATPase_C_sf"/>
</dbReference>
<dbReference type="InterPro" id="IPR003661">
    <property type="entry name" value="HisK_dim/P_dom"/>
</dbReference>
<dbReference type="Pfam" id="PF00512">
    <property type="entry name" value="HisKA"/>
    <property type="match status" value="1"/>
</dbReference>
<dbReference type="GO" id="GO:0005886">
    <property type="term" value="C:plasma membrane"/>
    <property type="evidence" value="ECO:0007669"/>
    <property type="project" value="TreeGrafter"/>
</dbReference>
<evidence type="ECO:0000256" key="2">
    <source>
        <dbReference type="ARBA" id="ARBA00012438"/>
    </source>
</evidence>
<evidence type="ECO:0000256" key="3">
    <source>
        <dbReference type="ARBA" id="ARBA00022553"/>
    </source>
</evidence>
<keyword evidence="7" id="KW-0472">Membrane</keyword>
<dbReference type="GO" id="GO:0016036">
    <property type="term" value="P:cellular response to phosphate starvation"/>
    <property type="evidence" value="ECO:0007669"/>
    <property type="project" value="TreeGrafter"/>
</dbReference>
<sequence>MNRNFKYVVLGIIVSLSIVFIWQLYWLRGLYHTIKSETEQTVIECINTANLEEIQFRMDSLDNKPKEGKTITITQTLSDDDDDNTKKNTEKKGIKKTKKVVNQQNDTTTTVTKEEGNNALTIQQLQKIAFSFTEAIHQAIDTVVPVNLNKIDSILVYNFNAKGIRSDIYSIEIIDLNTDSIKHRLVNTPAALARSEFYDFKFDTENNTAYRIHIEPLTKTILIQMSGILGTTLLIILILCFAFWYLIRTVIQQRTLEEMKDDFTNNMTHELKTPIAVAYSAADALLNFKQGDDKEKRTRYLTICKDQLSELSALVEQILSMSMERRKTFVLNKEDILIEPLIQVLIEQHKLKAGKEVNFAVNISHGNLSIHADRTHINNIMSNLIDNAIKYSDGKVDITITAKENNRNCILTISDNGMGIVPEKQKYIFEKFYRVTSGNQYTVKGYGLGLFYVKTMVEKHHGTISVESTPGAGSTFTIIIPTQL</sequence>
<dbReference type="STRING" id="1121485.GCA_000426485_02582"/>
<dbReference type="PANTHER" id="PTHR45453:SF1">
    <property type="entry name" value="PHOSPHATE REGULON SENSOR PROTEIN PHOR"/>
    <property type="match status" value="1"/>
</dbReference>
<evidence type="ECO:0000256" key="5">
    <source>
        <dbReference type="ARBA" id="ARBA00022777"/>
    </source>
</evidence>
<dbReference type="PROSITE" id="PS50109">
    <property type="entry name" value="HIS_KIN"/>
    <property type="match status" value="1"/>
</dbReference>
<name>A0A4Y8KY03_9BACT</name>
<dbReference type="FunFam" id="3.30.565.10:FF:000006">
    <property type="entry name" value="Sensor histidine kinase WalK"/>
    <property type="match status" value="1"/>
</dbReference>
<dbReference type="GO" id="GO:0000155">
    <property type="term" value="F:phosphorelay sensor kinase activity"/>
    <property type="evidence" value="ECO:0007669"/>
    <property type="project" value="InterPro"/>
</dbReference>
<evidence type="ECO:0000256" key="6">
    <source>
        <dbReference type="ARBA" id="ARBA00023012"/>
    </source>
</evidence>
<dbReference type="SUPFAM" id="SSF47384">
    <property type="entry name" value="Homodimeric domain of signal transducing histidine kinase"/>
    <property type="match status" value="1"/>
</dbReference>
<keyword evidence="10" id="KW-1185">Reference proteome</keyword>
<dbReference type="SMART" id="SM00388">
    <property type="entry name" value="HisKA"/>
    <property type="match status" value="1"/>
</dbReference>
<dbReference type="PANTHER" id="PTHR45453">
    <property type="entry name" value="PHOSPHATE REGULON SENSOR PROTEIN PHOR"/>
    <property type="match status" value="1"/>
</dbReference>
<keyword evidence="7" id="KW-1133">Transmembrane helix</keyword>
<dbReference type="EMBL" id="SOML01000008">
    <property type="protein sequence ID" value="TFD95321.1"/>
    <property type="molecule type" value="Genomic_DNA"/>
</dbReference>
<dbReference type="InterPro" id="IPR036097">
    <property type="entry name" value="HisK_dim/P_sf"/>
</dbReference>
<dbReference type="InterPro" id="IPR050351">
    <property type="entry name" value="BphY/WalK/GraS-like"/>
</dbReference>
<evidence type="ECO:0000313" key="9">
    <source>
        <dbReference type="EMBL" id="TFD95321.1"/>
    </source>
</evidence>
<dbReference type="InterPro" id="IPR003594">
    <property type="entry name" value="HATPase_dom"/>
</dbReference>
<dbReference type="Proteomes" id="UP000297861">
    <property type="component" value="Unassembled WGS sequence"/>
</dbReference>
<organism evidence="9 10">
    <name type="scientific">Dysgonomonas capnocytophagoides</name>
    <dbReference type="NCBI Taxonomy" id="45254"/>
    <lineage>
        <taxon>Bacteria</taxon>
        <taxon>Pseudomonadati</taxon>
        <taxon>Bacteroidota</taxon>
        <taxon>Bacteroidia</taxon>
        <taxon>Bacteroidales</taxon>
        <taxon>Dysgonomonadaceae</taxon>
        <taxon>Dysgonomonas</taxon>
    </lineage>
</organism>
<dbReference type="InterPro" id="IPR005467">
    <property type="entry name" value="His_kinase_dom"/>
</dbReference>
<evidence type="ECO:0000256" key="4">
    <source>
        <dbReference type="ARBA" id="ARBA00022679"/>
    </source>
</evidence>
<keyword evidence="6" id="KW-0902">Two-component regulatory system</keyword>
<reference evidence="9 10" key="1">
    <citation type="submission" date="2019-03" db="EMBL/GenBank/DDBJ databases">
        <title>San Antonio Military Medical Center submission to MRSN (WRAIR), pending publication.</title>
        <authorList>
            <person name="Blyth D.M."/>
            <person name="Mccarthy S.L."/>
            <person name="Schall S.E."/>
            <person name="Stam J.A."/>
            <person name="Ong A.C."/>
            <person name="Mcgann P.T."/>
        </authorList>
    </citation>
    <scope>NUCLEOTIDE SEQUENCE [LARGE SCALE GENOMIC DNA]</scope>
    <source>
        <strain evidence="9 10">MRSN571793</strain>
    </source>
</reference>
<keyword evidence="5 9" id="KW-0418">Kinase</keyword>
<keyword evidence="7" id="KW-0812">Transmembrane</keyword>
<dbReference type="RefSeq" id="WP_026626464.1">
    <property type="nucleotide sequence ID" value="NZ_JAWZLG010000068.1"/>
</dbReference>
<dbReference type="InterPro" id="IPR004358">
    <property type="entry name" value="Sig_transdc_His_kin-like_C"/>
</dbReference>
<accession>A0A4Y8KY03</accession>
<evidence type="ECO:0000256" key="1">
    <source>
        <dbReference type="ARBA" id="ARBA00000085"/>
    </source>
</evidence>
<dbReference type="Gene3D" id="1.10.287.130">
    <property type="match status" value="1"/>
</dbReference>
<comment type="catalytic activity">
    <reaction evidence="1">
        <text>ATP + protein L-histidine = ADP + protein N-phospho-L-histidine.</text>
        <dbReference type="EC" id="2.7.13.3"/>
    </reaction>
</comment>
<evidence type="ECO:0000256" key="7">
    <source>
        <dbReference type="SAM" id="Phobius"/>
    </source>
</evidence>
<dbReference type="CDD" id="cd00075">
    <property type="entry name" value="HATPase"/>
    <property type="match status" value="1"/>
</dbReference>
<comment type="caution">
    <text evidence="9">The sequence shown here is derived from an EMBL/GenBank/DDBJ whole genome shotgun (WGS) entry which is preliminary data.</text>
</comment>
<dbReference type="SUPFAM" id="SSF55874">
    <property type="entry name" value="ATPase domain of HSP90 chaperone/DNA topoisomerase II/histidine kinase"/>
    <property type="match status" value="1"/>
</dbReference>
<feature type="transmembrane region" description="Helical" evidence="7">
    <location>
        <begin position="7"/>
        <end position="27"/>
    </location>
</feature>
<evidence type="ECO:0000313" key="10">
    <source>
        <dbReference type="Proteomes" id="UP000297861"/>
    </source>
</evidence>
<protein>
    <recommendedName>
        <fullName evidence="2">histidine kinase</fullName>
        <ecNumber evidence="2">2.7.13.3</ecNumber>
    </recommendedName>
</protein>
<evidence type="ECO:0000259" key="8">
    <source>
        <dbReference type="PROSITE" id="PS50109"/>
    </source>
</evidence>
<dbReference type="OrthoDB" id="1933776at2"/>
<dbReference type="CDD" id="cd00082">
    <property type="entry name" value="HisKA"/>
    <property type="match status" value="1"/>
</dbReference>
<dbReference type="GO" id="GO:0004721">
    <property type="term" value="F:phosphoprotein phosphatase activity"/>
    <property type="evidence" value="ECO:0007669"/>
    <property type="project" value="TreeGrafter"/>
</dbReference>
<dbReference type="EC" id="2.7.13.3" evidence="2"/>
<dbReference type="SMART" id="SM00387">
    <property type="entry name" value="HATPase_c"/>
    <property type="match status" value="1"/>
</dbReference>
<keyword evidence="4" id="KW-0808">Transferase</keyword>
<dbReference type="Gene3D" id="3.30.565.10">
    <property type="entry name" value="Histidine kinase-like ATPase, C-terminal domain"/>
    <property type="match status" value="1"/>
</dbReference>
<dbReference type="AlphaFoldDB" id="A0A4Y8KY03"/>
<dbReference type="Pfam" id="PF02518">
    <property type="entry name" value="HATPase_c"/>
    <property type="match status" value="1"/>
</dbReference>
<feature type="transmembrane region" description="Helical" evidence="7">
    <location>
        <begin position="221"/>
        <end position="247"/>
    </location>
</feature>
<feature type="domain" description="Histidine kinase" evidence="8">
    <location>
        <begin position="266"/>
        <end position="484"/>
    </location>
</feature>
<dbReference type="PRINTS" id="PR00344">
    <property type="entry name" value="BCTRLSENSOR"/>
</dbReference>
<gene>
    <name evidence="9" type="ORF">E2605_12935</name>
</gene>
<keyword evidence="3" id="KW-0597">Phosphoprotein</keyword>